<evidence type="ECO:0000256" key="3">
    <source>
        <dbReference type="ARBA" id="ARBA00022452"/>
    </source>
</evidence>
<evidence type="ECO:0000256" key="2">
    <source>
        <dbReference type="ARBA" id="ARBA00008163"/>
    </source>
</evidence>
<dbReference type="InterPro" id="IPR005017">
    <property type="entry name" value="OMPP1/FadL/TodX"/>
</dbReference>
<keyword evidence="4" id="KW-0812">Transmembrane</keyword>
<accession>A0AA41ZGU9</accession>
<feature type="chain" id="PRO_5041404244" evidence="8">
    <location>
        <begin position="24"/>
        <end position="422"/>
    </location>
</feature>
<dbReference type="GO" id="GO:0009279">
    <property type="term" value="C:cell outer membrane"/>
    <property type="evidence" value="ECO:0007669"/>
    <property type="project" value="UniProtKB-SubCell"/>
</dbReference>
<comment type="subcellular location">
    <subcellularLocation>
        <location evidence="1">Cell outer membrane</location>
        <topology evidence="1">Multi-pass membrane protein</topology>
    </subcellularLocation>
</comment>
<dbReference type="EMBL" id="JAPIVE010000003">
    <property type="protein sequence ID" value="MCX2525024.1"/>
    <property type="molecule type" value="Genomic_DNA"/>
</dbReference>
<dbReference type="Gene3D" id="2.40.160.60">
    <property type="entry name" value="Outer membrane protein transport protein (OMPP1/FadL/TodX)"/>
    <property type="match status" value="1"/>
</dbReference>
<keyword evidence="10" id="KW-1185">Reference proteome</keyword>
<feature type="signal peptide" evidence="8">
    <location>
        <begin position="1"/>
        <end position="23"/>
    </location>
</feature>
<evidence type="ECO:0000256" key="8">
    <source>
        <dbReference type="SAM" id="SignalP"/>
    </source>
</evidence>
<dbReference type="GO" id="GO:0015483">
    <property type="term" value="F:long-chain fatty acid transporting porin activity"/>
    <property type="evidence" value="ECO:0007669"/>
    <property type="project" value="TreeGrafter"/>
</dbReference>
<protein>
    <submittedName>
        <fullName evidence="9">TonB-dependent receptor</fullName>
    </submittedName>
</protein>
<keyword evidence="6" id="KW-0472">Membrane</keyword>
<evidence type="ECO:0000313" key="9">
    <source>
        <dbReference type="EMBL" id="MCX2525024.1"/>
    </source>
</evidence>
<dbReference type="RefSeq" id="WP_265896630.1">
    <property type="nucleotide sequence ID" value="NZ_JAPIVE010000003.1"/>
</dbReference>
<name>A0AA41ZGU9_9GAMM</name>
<evidence type="ECO:0000256" key="6">
    <source>
        <dbReference type="ARBA" id="ARBA00023136"/>
    </source>
</evidence>
<evidence type="ECO:0000256" key="5">
    <source>
        <dbReference type="ARBA" id="ARBA00022729"/>
    </source>
</evidence>
<keyword evidence="7" id="KW-0998">Cell outer membrane</keyword>
<proteinExistence type="inferred from homology"/>
<organism evidence="9 10">
    <name type="scientific">Larsenimonas rhizosphaerae</name>
    <dbReference type="NCBI Taxonomy" id="2944682"/>
    <lineage>
        <taxon>Bacteria</taxon>
        <taxon>Pseudomonadati</taxon>
        <taxon>Pseudomonadota</taxon>
        <taxon>Gammaproteobacteria</taxon>
        <taxon>Oceanospirillales</taxon>
        <taxon>Halomonadaceae</taxon>
        <taxon>Larsenimonas</taxon>
    </lineage>
</organism>
<keyword evidence="5 8" id="KW-0732">Signal</keyword>
<dbReference type="SUPFAM" id="SSF56935">
    <property type="entry name" value="Porins"/>
    <property type="match status" value="1"/>
</dbReference>
<dbReference type="PANTHER" id="PTHR35093:SF8">
    <property type="entry name" value="OUTER MEMBRANE PROTEIN NMB0088-RELATED"/>
    <property type="match status" value="1"/>
</dbReference>
<dbReference type="PANTHER" id="PTHR35093">
    <property type="entry name" value="OUTER MEMBRANE PROTEIN NMB0088-RELATED"/>
    <property type="match status" value="1"/>
</dbReference>
<evidence type="ECO:0000256" key="4">
    <source>
        <dbReference type="ARBA" id="ARBA00022692"/>
    </source>
</evidence>
<keyword evidence="9" id="KW-0675">Receptor</keyword>
<evidence type="ECO:0000256" key="1">
    <source>
        <dbReference type="ARBA" id="ARBA00004571"/>
    </source>
</evidence>
<comment type="similarity">
    <text evidence="2">Belongs to the OmpP1/FadL family.</text>
</comment>
<comment type="caution">
    <text evidence="9">The sequence shown here is derived from an EMBL/GenBank/DDBJ whole genome shotgun (WGS) entry which is preliminary data.</text>
</comment>
<evidence type="ECO:0000313" key="10">
    <source>
        <dbReference type="Proteomes" id="UP001165678"/>
    </source>
</evidence>
<gene>
    <name evidence="9" type="ORF">OQ287_12295</name>
</gene>
<dbReference type="AlphaFoldDB" id="A0AA41ZGU9"/>
<dbReference type="Proteomes" id="UP001165678">
    <property type="component" value="Unassembled WGS sequence"/>
</dbReference>
<dbReference type="Pfam" id="PF03349">
    <property type="entry name" value="Toluene_X"/>
    <property type="match status" value="1"/>
</dbReference>
<reference evidence="9" key="1">
    <citation type="submission" date="2022-11" db="EMBL/GenBank/DDBJ databases">
        <title>Larsenimonas rhizosphaerae sp. nov., isolated from a tidal mudflat.</title>
        <authorList>
            <person name="Lee S.D."/>
            <person name="Kim I.S."/>
        </authorList>
    </citation>
    <scope>NUCLEOTIDE SEQUENCE</scope>
    <source>
        <strain evidence="9">GH2-1</strain>
    </source>
</reference>
<sequence length="422" mass="45790">MTKTWVRLSAGVAGVGLCWPAMAGGFLLNEQDVATQGTSFAGRASTPQNAATVFNNPAGMSFLNQAQLTVGTVYLALSSDIDTQQSTQPSLAGSVPTSGENDGDMIPGKAIPFGYVVVPLDEQWTFGFGAYVPYGLITDYSSSFKGRFFGDYSDVEVFTAQPTLSYRFNDQWSVGLGVTYNRIKGELGSATPDPTVGVLGEGDVNVKGDDEAWGYNLGVMFRPQPGTTLGLAYRSKVDYTLKGDVTFDNVVTIAPGASVDSDASLDITLPETIEFAVTQVLDERWTLMAGAAWTHWSRFDELNVENGISDINEQENWKDTWMYSVGASYQLTPAWVLRGGVAFDESPMDGGNRSPRVPTGDRWIYSVGAGWQPSETLTVDVSYTYFNENKASVDMQDASRGTYKADYDSDGHGFGTQVTWRF</sequence>
<keyword evidence="3" id="KW-1134">Transmembrane beta strand</keyword>
<evidence type="ECO:0000256" key="7">
    <source>
        <dbReference type="ARBA" id="ARBA00023237"/>
    </source>
</evidence>